<protein>
    <submittedName>
        <fullName evidence="2">Uncharacterized protein</fullName>
    </submittedName>
</protein>
<organism evidence="2 3">
    <name type="scientific">Kalanchoe fedtschenkoi</name>
    <name type="common">Lavender scallops</name>
    <name type="synonym">South American air plant</name>
    <dbReference type="NCBI Taxonomy" id="63787"/>
    <lineage>
        <taxon>Eukaryota</taxon>
        <taxon>Viridiplantae</taxon>
        <taxon>Streptophyta</taxon>
        <taxon>Embryophyta</taxon>
        <taxon>Tracheophyta</taxon>
        <taxon>Spermatophyta</taxon>
        <taxon>Magnoliopsida</taxon>
        <taxon>eudicotyledons</taxon>
        <taxon>Gunneridae</taxon>
        <taxon>Pentapetalae</taxon>
        <taxon>Saxifragales</taxon>
        <taxon>Crassulaceae</taxon>
        <taxon>Kalanchoe</taxon>
    </lineage>
</organism>
<keyword evidence="3" id="KW-1185">Reference proteome</keyword>
<dbReference type="EnsemblPlants" id="Kaladp0740s0005.1.v1.1">
    <property type="protein sequence ID" value="Kaladp0740s0005.1.v1.1"/>
    <property type="gene ID" value="Kaladp0740s0005.v1.1"/>
</dbReference>
<evidence type="ECO:0000313" key="2">
    <source>
        <dbReference type="EnsemblPlants" id="Kaladp0740s0005.1.v1.1"/>
    </source>
</evidence>
<feature type="region of interest" description="Disordered" evidence="1">
    <location>
        <begin position="103"/>
        <end position="125"/>
    </location>
</feature>
<dbReference type="Gramene" id="Kaladp0740s0005.1.v1.1">
    <property type="protein sequence ID" value="Kaladp0740s0005.1.v1.1"/>
    <property type="gene ID" value="Kaladp0740s0005.v1.1"/>
</dbReference>
<dbReference type="Proteomes" id="UP000594263">
    <property type="component" value="Unplaced"/>
</dbReference>
<accession>A0A7N0VFC9</accession>
<proteinExistence type="predicted"/>
<feature type="compositionally biased region" description="Polar residues" evidence="1">
    <location>
        <begin position="110"/>
        <end position="124"/>
    </location>
</feature>
<name>A0A7N0VFC9_KALFE</name>
<sequence length="171" mass="19913">MESPTCLIHKTPHIHTHHLRPLPTRLPRPNTTRLHIHIIRSRHLQHTHSPHTLLLLLLRMFILLRHRQPTLHHRTRLHLMEYHITLLQVPTECTLRRHIETASAPHAQGSHRSQQLGQASTVRNGTRDHPFDPGIAVLVGFDLLSYFSSYQENVVEFCEWNCVNISSDFSC</sequence>
<reference evidence="2" key="1">
    <citation type="submission" date="2021-01" db="UniProtKB">
        <authorList>
            <consortium name="EnsemblPlants"/>
        </authorList>
    </citation>
    <scope>IDENTIFICATION</scope>
</reference>
<evidence type="ECO:0000313" key="3">
    <source>
        <dbReference type="Proteomes" id="UP000594263"/>
    </source>
</evidence>
<dbReference type="AlphaFoldDB" id="A0A7N0VFC9"/>
<evidence type="ECO:0000256" key="1">
    <source>
        <dbReference type="SAM" id="MobiDB-lite"/>
    </source>
</evidence>